<evidence type="ECO:0000259" key="9">
    <source>
        <dbReference type="SMART" id="SM01097"/>
    </source>
</evidence>
<keyword evidence="6 8" id="KW-0315">Glutamine amidotransferase</keyword>
<feature type="binding site" evidence="8">
    <location>
        <position position="208"/>
    </location>
    <ligand>
        <name>L-glutamine</name>
        <dbReference type="ChEBI" id="CHEBI:58359"/>
    </ligand>
</feature>
<dbReference type="GO" id="GO:0006207">
    <property type="term" value="P:'de novo' pyrimidine nucleobase biosynthetic process"/>
    <property type="evidence" value="ECO:0007669"/>
    <property type="project" value="InterPro"/>
</dbReference>
<feature type="binding site" evidence="8">
    <location>
        <position position="278"/>
    </location>
    <ligand>
        <name>L-glutamine</name>
        <dbReference type="ChEBI" id="CHEBI:58359"/>
    </ligand>
</feature>
<dbReference type="GO" id="GO:0005524">
    <property type="term" value="F:ATP binding"/>
    <property type="evidence" value="ECO:0007669"/>
    <property type="project" value="UniProtKB-UniRule"/>
</dbReference>
<feature type="binding site" evidence="8">
    <location>
        <position position="275"/>
    </location>
    <ligand>
        <name>L-glutamine</name>
        <dbReference type="ChEBI" id="CHEBI:58359"/>
    </ligand>
</feature>
<evidence type="ECO:0000256" key="4">
    <source>
        <dbReference type="ARBA" id="ARBA00022741"/>
    </source>
</evidence>
<dbReference type="OrthoDB" id="9804328at2"/>
<reference evidence="10 11" key="1">
    <citation type="journal article" date="2005" name="Int. J. Syst. Evol. Microbiol.">
        <title>Bacillus cibi sp. nov., isolated from jeotgal, a traditional Korean fermented seafood.</title>
        <authorList>
            <person name="Yoon J.H."/>
            <person name="Lee C.H."/>
            <person name="Oh T.K."/>
        </authorList>
    </citation>
    <scope>NUCLEOTIDE SEQUENCE [LARGE SCALE GENOMIC DNA]</scope>
    <source>
        <strain evidence="10 11">DSM 16189</strain>
    </source>
</reference>
<dbReference type="Pfam" id="PF00117">
    <property type="entry name" value="GATase"/>
    <property type="match status" value="1"/>
</dbReference>
<dbReference type="GO" id="GO:0004359">
    <property type="term" value="F:glutaminase activity"/>
    <property type="evidence" value="ECO:0007669"/>
    <property type="project" value="RHEA"/>
</dbReference>
<dbReference type="Gene3D" id="3.40.50.880">
    <property type="match status" value="1"/>
</dbReference>
<comment type="catalytic activity">
    <reaction evidence="7 8">
        <text>hydrogencarbonate + L-glutamine + 2 ATP + H2O = carbamoyl phosphate + L-glutamate + 2 ADP + phosphate + 2 H(+)</text>
        <dbReference type="Rhea" id="RHEA:18633"/>
        <dbReference type="ChEBI" id="CHEBI:15377"/>
        <dbReference type="ChEBI" id="CHEBI:15378"/>
        <dbReference type="ChEBI" id="CHEBI:17544"/>
        <dbReference type="ChEBI" id="CHEBI:29985"/>
        <dbReference type="ChEBI" id="CHEBI:30616"/>
        <dbReference type="ChEBI" id="CHEBI:43474"/>
        <dbReference type="ChEBI" id="CHEBI:58228"/>
        <dbReference type="ChEBI" id="CHEBI:58359"/>
        <dbReference type="ChEBI" id="CHEBI:456216"/>
        <dbReference type="EC" id="6.3.5.5"/>
    </reaction>
</comment>
<dbReference type="SUPFAM" id="SSF52317">
    <property type="entry name" value="Class I glutamine amidotransferase-like"/>
    <property type="match status" value="1"/>
</dbReference>
<dbReference type="EMBL" id="JNVC02000001">
    <property type="protein sequence ID" value="KEZ53443.1"/>
    <property type="molecule type" value="Genomic_DNA"/>
</dbReference>
<dbReference type="RefSeq" id="WP_029565129.1">
    <property type="nucleotide sequence ID" value="NZ_JNVC02000001.1"/>
</dbReference>
<dbReference type="UniPathway" id="UPA00068">
    <property type="reaction ID" value="UER00171"/>
</dbReference>
<comment type="pathway">
    <text evidence="1 8">Amino-acid biosynthesis; L-arginine biosynthesis; carbamoyl phosphate from bicarbonate: step 1/1.</text>
</comment>
<dbReference type="PRINTS" id="PR00096">
    <property type="entry name" value="GATASE"/>
</dbReference>
<dbReference type="SUPFAM" id="SSF52021">
    <property type="entry name" value="Carbamoyl phosphate synthetase, small subunit N-terminal domain"/>
    <property type="match status" value="1"/>
</dbReference>
<feature type="active site" evidence="8">
    <location>
        <position position="315"/>
    </location>
</feature>
<evidence type="ECO:0000313" key="10">
    <source>
        <dbReference type="EMBL" id="KEZ53443.1"/>
    </source>
</evidence>
<dbReference type="EC" id="6.3.5.5" evidence="8"/>
<dbReference type="PROSITE" id="PS51273">
    <property type="entry name" value="GATASE_TYPE_1"/>
    <property type="match status" value="1"/>
</dbReference>
<feature type="binding site" evidence="8">
    <location>
        <position position="237"/>
    </location>
    <ligand>
        <name>L-glutamine</name>
        <dbReference type="ChEBI" id="CHEBI:58359"/>
    </ligand>
</feature>
<dbReference type="NCBIfam" id="NF009475">
    <property type="entry name" value="PRK12838.1"/>
    <property type="match status" value="1"/>
</dbReference>
<evidence type="ECO:0000313" key="11">
    <source>
        <dbReference type="Proteomes" id="UP000028549"/>
    </source>
</evidence>
<feature type="region of interest" description="CPSase" evidence="8">
    <location>
        <begin position="1"/>
        <end position="159"/>
    </location>
</feature>
<keyword evidence="3 8" id="KW-0436">Ligase</keyword>
<keyword evidence="4 8" id="KW-0547">Nucleotide-binding</keyword>
<dbReference type="AlphaFoldDB" id="A0A084H1I1"/>
<dbReference type="CDD" id="cd01744">
    <property type="entry name" value="GATase1_CPSase"/>
    <property type="match status" value="1"/>
</dbReference>
<dbReference type="Proteomes" id="UP000028549">
    <property type="component" value="Unassembled WGS sequence"/>
</dbReference>
<name>A0A084H1I1_METID</name>
<keyword evidence="8" id="KW-0055">Arginine biosynthesis</keyword>
<feature type="domain" description="Carbamoyl-phosphate synthase small subunit N-terminal" evidence="9">
    <location>
        <begin position="1"/>
        <end position="129"/>
    </location>
</feature>
<dbReference type="STRING" id="246786.GS18_0200140"/>
<proteinExistence type="inferred from homology"/>
<feature type="binding site" evidence="8">
    <location>
        <position position="206"/>
    </location>
    <ligand>
        <name>L-glutamine</name>
        <dbReference type="ChEBI" id="CHEBI:58359"/>
    </ligand>
</feature>
<organism evidence="10 11">
    <name type="scientific">Metabacillus indicus</name>
    <name type="common">Bacillus indicus</name>
    <dbReference type="NCBI Taxonomy" id="246786"/>
    <lineage>
        <taxon>Bacteria</taxon>
        <taxon>Bacillati</taxon>
        <taxon>Bacillota</taxon>
        <taxon>Bacilli</taxon>
        <taxon>Bacillales</taxon>
        <taxon>Bacillaceae</taxon>
        <taxon>Metabacillus</taxon>
    </lineage>
</organism>
<feature type="binding site" evidence="8">
    <location>
        <position position="43"/>
    </location>
    <ligand>
        <name>L-glutamine</name>
        <dbReference type="ChEBI" id="CHEBI:58359"/>
    </ligand>
</feature>
<feature type="binding site" evidence="8">
    <location>
        <position position="234"/>
    </location>
    <ligand>
        <name>L-glutamine</name>
        <dbReference type="ChEBI" id="CHEBI:58359"/>
    </ligand>
</feature>
<dbReference type="GO" id="GO:0006526">
    <property type="term" value="P:L-arginine biosynthetic process"/>
    <property type="evidence" value="ECO:0007669"/>
    <property type="project" value="UniProtKB-UniRule"/>
</dbReference>
<comment type="function">
    <text evidence="8">Small subunit of the glutamine-dependent carbamoyl phosphate synthetase (CPSase). CPSase catalyzes the formation of carbamoyl phosphate from the ammonia moiety of glutamine, carbonate, and phosphate donated by ATP, constituting the first step of 2 biosynthetic pathways, one leading to arginine and/or urea and the other to pyrimidine nucleotides. The small subunit (glutamine amidotransferase) binds and cleaves glutamine to supply the large subunit with the substrate ammonia.</text>
</comment>
<keyword evidence="11" id="KW-1185">Reference proteome</keyword>
<dbReference type="NCBIfam" id="TIGR01368">
    <property type="entry name" value="CPSaseIIsmall"/>
    <property type="match status" value="1"/>
</dbReference>
<comment type="similarity">
    <text evidence="2 8">Belongs to the CarA family.</text>
</comment>
<feature type="active site" description="Nucleophile" evidence="8">
    <location>
        <position position="233"/>
    </location>
</feature>
<evidence type="ECO:0000256" key="3">
    <source>
        <dbReference type="ARBA" id="ARBA00022598"/>
    </source>
</evidence>
<dbReference type="GO" id="GO:0004088">
    <property type="term" value="F:carbamoyl-phosphate synthase (glutamine-hydrolyzing) activity"/>
    <property type="evidence" value="ECO:0007669"/>
    <property type="project" value="UniProtKB-UniRule"/>
</dbReference>
<protein>
    <recommendedName>
        <fullName evidence="8">Carbamoyl phosphate synthase small chain</fullName>
        <ecNumber evidence="8">6.3.5.5</ecNumber>
    </recommendedName>
    <alternativeName>
        <fullName evidence="8">Carbamoyl phosphate synthetase glutamine chain</fullName>
    </alternativeName>
</protein>
<evidence type="ECO:0000256" key="1">
    <source>
        <dbReference type="ARBA" id="ARBA00005077"/>
    </source>
</evidence>
<dbReference type="PRINTS" id="PR00099">
    <property type="entry name" value="CPSGATASE"/>
</dbReference>
<accession>A0A084H1I1</accession>
<dbReference type="HAMAP" id="MF_01209">
    <property type="entry name" value="CPSase_S_chain"/>
    <property type="match status" value="1"/>
</dbReference>
<dbReference type="GO" id="GO:0006541">
    <property type="term" value="P:glutamine metabolic process"/>
    <property type="evidence" value="ECO:0007669"/>
    <property type="project" value="InterPro"/>
</dbReference>
<keyword evidence="5 8" id="KW-0067">ATP-binding</keyword>
<comment type="caution">
    <text evidence="8">Lacks conserved residue(s) required for the propagation of feature annotation.</text>
</comment>
<dbReference type="UniPathway" id="UPA00070">
    <property type="reaction ID" value="UER00115"/>
</dbReference>
<feature type="active site" evidence="8">
    <location>
        <position position="317"/>
    </location>
</feature>
<dbReference type="InterPro" id="IPR006274">
    <property type="entry name" value="CarbamoylP_synth_ssu"/>
</dbReference>
<keyword evidence="8" id="KW-0665">Pyrimidine biosynthesis</keyword>
<dbReference type="InterPro" id="IPR050472">
    <property type="entry name" value="Anth_synth/Amidotransfase"/>
</dbReference>
<evidence type="ECO:0000256" key="6">
    <source>
        <dbReference type="ARBA" id="ARBA00022962"/>
    </source>
</evidence>
<keyword evidence="8" id="KW-0028">Amino-acid biosynthesis</keyword>
<dbReference type="InterPro" id="IPR029062">
    <property type="entry name" value="Class_I_gatase-like"/>
</dbReference>
<evidence type="ECO:0000256" key="8">
    <source>
        <dbReference type="HAMAP-Rule" id="MF_01209"/>
    </source>
</evidence>
<dbReference type="InterPro" id="IPR035686">
    <property type="entry name" value="CPSase_GATase1"/>
</dbReference>
<evidence type="ECO:0000256" key="5">
    <source>
        <dbReference type="ARBA" id="ARBA00022840"/>
    </source>
</evidence>
<dbReference type="Pfam" id="PF00988">
    <property type="entry name" value="CPSase_sm_chain"/>
    <property type="match status" value="1"/>
</dbReference>
<dbReference type="SMART" id="SM01097">
    <property type="entry name" value="CPSase_sm_chain"/>
    <property type="match status" value="1"/>
</dbReference>
<dbReference type="InterPro" id="IPR036480">
    <property type="entry name" value="CarbP_synth_ssu_N_sf"/>
</dbReference>
<dbReference type="InterPro" id="IPR017926">
    <property type="entry name" value="GATASE"/>
</dbReference>
<evidence type="ECO:0000256" key="2">
    <source>
        <dbReference type="ARBA" id="ARBA00007800"/>
    </source>
</evidence>
<dbReference type="PANTHER" id="PTHR43418:SF7">
    <property type="entry name" value="CARBAMOYL-PHOSPHATE SYNTHASE SMALL CHAIN"/>
    <property type="match status" value="1"/>
</dbReference>
<comment type="caution">
    <text evidence="10">The sequence shown here is derived from an EMBL/GenBank/DDBJ whole genome shotgun (WGS) entry which is preliminary data.</text>
</comment>
<comment type="pathway">
    <text evidence="8">Pyrimidine metabolism; UMP biosynthesis via de novo pathway; (S)-dihydroorotate from bicarbonate: step 1/3.</text>
</comment>
<sequence>MSGYLLLENGTSYKGNLTGGDVGGEIVFYTGMTGYQEVLTDPSYQNQIIVFTYPLIGNYGINASDFESERPQIKGAVFYECCEHFSHYEAAYSVKEYLSKWNVPFISHVDTRSVVKQIRKYGTMKAELSAVKKDLSIIPEKQLPSINETLTTAGDGDVHVALIDFGFKKSIGASFLKRGCKVTTIPYTKLHELSSVKPDAIVFSNGPGDPKSLAMYLPAIKKATGEYPSLGICLGHQLIALAYGGDTKKLRFGHRGANHPVADQVKGKVFMTSQNHSYVVTSHQEAFKVRFLNVNDQSVEGMLHKSLPILSVQFHPEAHPGPAESEYLFDEFLEMVKKTRRETVYA</sequence>
<dbReference type="InterPro" id="IPR002474">
    <property type="entry name" value="CarbamoylP_synth_ssu_N"/>
</dbReference>
<comment type="subunit">
    <text evidence="8">Composed of two chains; the small (or glutamine) chain promotes the hydrolysis of glutamine to ammonia, which is used by the large (or ammonia) chain to synthesize carbamoyl phosphate. Tetramer of heterodimers (alpha,beta)4.</text>
</comment>
<dbReference type="Gene3D" id="3.50.30.20">
    <property type="entry name" value="Carbamoyl-phosphate synthase small subunit, N-terminal domain"/>
    <property type="match status" value="1"/>
</dbReference>
<gene>
    <name evidence="8" type="primary">carA</name>
    <name evidence="10" type="ORF">GS18_0200140</name>
</gene>
<dbReference type="GO" id="GO:0044205">
    <property type="term" value="P:'de novo' UMP biosynthetic process"/>
    <property type="evidence" value="ECO:0007669"/>
    <property type="project" value="UniProtKB-UniRule"/>
</dbReference>
<comment type="catalytic activity">
    <reaction evidence="8">
        <text>L-glutamine + H2O = L-glutamate + NH4(+)</text>
        <dbReference type="Rhea" id="RHEA:15889"/>
        <dbReference type="ChEBI" id="CHEBI:15377"/>
        <dbReference type="ChEBI" id="CHEBI:28938"/>
        <dbReference type="ChEBI" id="CHEBI:29985"/>
        <dbReference type="ChEBI" id="CHEBI:58359"/>
    </reaction>
</comment>
<evidence type="ECO:0000256" key="7">
    <source>
        <dbReference type="ARBA" id="ARBA00048816"/>
    </source>
</evidence>
<dbReference type="PANTHER" id="PTHR43418">
    <property type="entry name" value="MULTIFUNCTIONAL TRYPTOPHAN BIOSYNTHESIS PROTEIN-RELATED"/>
    <property type="match status" value="1"/>
</dbReference>